<evidence type="ECO:0000256" key="2">
    <source>
        <dbReference type="ARBA" id="ARBA00023125"/>
    </source>
</evidence>
<feature type="region of interest" description="Disordered" evidence="5">
    <location>
        <begin position="1"/>
        <end position="26"/>
    </location>
</feature>
<dbReference type="InterPro" id="IPR050109">
    <property type="entry name" value="HTH-type_TetR-like_transc_reg"/>
</dbReference>
<evidence type="ECO:0000256" key="3">
    <source>
        <dbReference type="ARBA" id="ARBA00023163"/>
    </source>
</evidence>
<dbReference type="SUPFAM" id="SSF46689">
    <property type="entry name" value="Homeodomain-like"/>
    <property type="match status" value="1"/>
</dbReference>
<feature type="compositionally biased region" description="Basic and acidic residues" evidence="5">
    <location>
        <begin position="10"/>
        <end position="22"/>
    </location>
</feature>
<dbReference type="Gene3D" id="1.10.357.10">
    <property type="entry name" value="Tetracycline Repressor, domain 2"/>
    <property type="match status" value="1"/>
</dbReference>
<accession>A0A1I4XZ70</accession>
<evidence type="ECO:0000256" key="5">
    <source>
        <dbReference type="SAM" id="MobiDB-lite"/>
    </source>
</evidence>
<protein>
    <submittedName>
        <fullName evidence="7">Transcriptional regulator, TetR family</fullName>
    </submittedName>
</protein>
<dbReference type="GO" id="GO:0000976">
    <property type="term" value="F:transcription cis-regulatory region binding"/>
    <property type="evidence" value="ECO:0007669"/>
    <property type="project" value="TreeGrafter"/>
</dbReference>
<dbReference type="InterPro" id="IPR009057">
    <property type="entry name" value="Homeodomain-like_sf"/>
</dbReference>
<dbReference type="OrthoDB" id="3869819at2"/>
<name>A0A1I4XZ70_PSUAM</name>
<evidence type="ECO:0000313" key="8">
    <source>
        <dbReference type="Proteomes" id="UP000199614"/>
    </source>
</evidence>
<feature type="domain" description="HTH tetR-type" evidence="6">
    <location>
        <begin position="22"/>
        <end position="80"/>
    </location>
</feature>
<sequence>MCKTALVMKRTTEPARRPSARERNRRSILGAASEVLRRDPEATLDDVAARAGVVRRTVYGHFANRQALLVALVHSAAADFVAEVGQIDPAAPDPAAELASAILRTWSTARRNAPLITLARRTMDDEVRAAMAPFAGLMSDLIEHGRRCGVFAGHVDARVLAEVLEAGSTTYLRAAAGGRWSGDESDVALGHLLTLGVGIDAARAAVARAHERAGPARPRDSGGARG</sequence>
<gene>
    <name evidence="7" type="ORF">SAMN05216207_101282</name>
</gene>
<dbReference type="STRING" id="260086.SAMN05216207_101282"/>
<dbReference type="GO" id="GO:0003700">
    <property type="term" value="F:DNA-binding transcription factor activity"/>
    <property type="evidence" value="ECO:0007669"/>
    <property type="project" value="TreeGrafter"/>
</dbReference>
<feature type="DNA-binding region" description="H-T-H motif" evidence="4">
    <location>
        <begin position="43"/>
        <end position="62"/>
    </location>
</feature>
<evidence type="ECO:0000259" key="6">
    <source>
        <dbReference type="PROSITE" id="PS50977"/>
    </source>
</evidence>
<keyword evidence="8" id="KW-1185">Reference proteome</keyword>
<dbReference type="PANTHER" id="PTHR30055">
    <property type="entry name" value="HTH-TYPE TRANSCRIPTIONAL REGULATOR RUTR"/>
    <property type="match status" value="1"/>
</dbReference>
<organism evidence="7 8">
    <name type="scientific">Pseudonocardia ammonioxydans</name>
    <dbReference type="NCBI Taxonomy" id="260086"/>
    <lineage>
        <taxon>Bacteria</taxon>
        <taxon>Bacillati</taxon>
        <taxon>Actinomycetota</taxon>
        <taxon>Actinomycetes</taxon>
        <taxon>Pseudonocardiales</taxon>
        <taxon>Pseudonocardiaceae</taxon>
        <taxon>Pseudonocardia</taxon>
    </lineage>
</organism>
<keyword evidence="2 4" id="KW-0238">DNA-binding</keyword>
<dbReference type="PROSITE" id="PS50977">
    <property type="entry name" value="HTH_TETR_2"/>
    <property type="match status" value="1"/>
</dbReference>
<dbReference type="Pfam" id="PF00440">
    <property type="entry name" value="TetR_N"/>
    <property type="match status" value="1"/>
</dbReference>
<dbReference type="InterPro" id="IPR001647">
    <property type="entry name" value="HTH_TetR"/>
</dbReference>
<evidence type="ECO:0000256" key="4">
    <source>
        <dbReference type="PROSITE-ProRule" id="PRU00335"/>
    </source>
</evidence>
<dbReference type="EMBL" id="FOUY01000012">
    <property type="protein sequence ID" value="SFN31124.1"/>
    <property type="molecule type" value="Genomic_DNA"/>
</dbReference>
<keyword evidence="1" id="KW-0805">Transcription regulation</keyword>
<dbReference type="AlphaFoldDB" id="A0A1I4XZ70"/>
<evidence type="ECO:0000313" key="7">
    <source>
        <dbReference type="EMBL" id="SFN31124.1"/>
    </source>
</evidence>
<dbReference type="PANTHER" id="PTHR30055:SF234">
    <property type="entry name" value="HTH-TYPE TRANSCRIPTIONAL REGULATOR BETI"/>
    <property type="match status" value="1"/>
</dbReference>
<reference evidence="7 8" key="1">
    <citation type="submission" date="2016-10" db="EMBL/GenBank/DDBJ databases">
        <authorList>
            <person name="de Groot N.N."/>
        </authorList>
    </citation>
    <scope>NUCLEOTIDE SEQUENCE [LARGE SCALE GENOMIC DNA]</scope>
    <source>
        <strain evidence="7 8">CGMCC 4.1877</strain>
    </source>
</reference>
<proteinExistence type="predicted"/>
<keyword evidence="3" id="KW-0804">Transcription</keyword>
<dbReference type="Proteomes" id="UP000199614">
    <property type="component" value="Unassembled WGS sequence"/>
</dbReference>
<evidence type="ECO:0000256" key="1">
    <source>
        <dbReference type="ARBA" id="ARBA00023015"/>
    </source>
</evidence>